<evidence type="ECO:0000256" key="1">
    <source>
        <dbReference type="SAM" id="MobiDB-lite"/>
    </source>
</evidence>
<gene>
    <name evidence="2" type="ORF">Taro_003286</name>
</gene>
<dbReference type="EMBL" id="NMUH01000084">
    <property type="protein sequence ID" value="MQL70975.1"/>
    <property type="molecule type" value="Genomic_DNA"/>
</dbReference>
<dbReference type="Proteomes" id="UP000652761">
    <property type="component" value="Unassembled WGS sequence"/>
</dbReference>
<dbReference type="AlphaFoldDB" id="A0A843TIX4"/>
<sequence length="84" mass="8818">MSLSPAQRSSRLATSPRVSHAGLTPEGDIGPVASLLPDADTCHLSSGSKTTKCMRLAAQTEGDIGPVAFPTGRCMHRDFVHNTN</sequence>
<reference evidence="2" key="1">
    <citation type="submission" date="2017-07" db="EMBL/GenBank/DDBJ databases">
        <title>Taro Niue Genome Assembly and Annotation.</title>
        <authorList>
            <person name="Atibalentja N."/>
            <person name="Keating K."/>
            <person name="Fields C.J."/>
        </authorList>
    </citation>
    <scope>NUCLEOTIDE SEQUENCE</scope>
    <source>
        <strain evidence="2">Niue_2</strain>
        <tissue evidence="2">Leaf</tissue>
    </source>
</reference>
<accession>A0A843TIX4</accession>
<organism evidence="2 3">
    <name type="scientific">Colocasia esculenta</name>
    <name type="common">Wild taro</name>
    <name type="synonym">Arum esculentum</name>
    <dbReference type="NCBI Taxonomy" id="4460"/>
    <lineage>
        <taxon>Eukaryota</taxon>
        <taxon>Viridiplantae</taxon>
        <taxon>Streptophyta</taxon>
        <taxon>Embryophyta</taxon>
        <taxon>Tracheophyta</taxon>
        <taxon>Spermatophyta</taxon>
        <taxon>Magnoliopsida</taxon>
        <taxon>Liliopsida</taxon>
        <taxon>Araceae</taxon>
        <taxon>Aroideae</taxon>
        <taxon>Colocasieae</taxon>
        <taxon>Colocasia</taxon>
    </lineage>
</organism>
<keyword evidence="3" id="KW-1185">Reference proteome</keyword>
<proteinExistence type="predicted"/>
<feature type="region of interest" description="Disordered" evidence="1">
    <location>
        <begin position="1"/>
        <end position="32"/>
    </location>
</feature>
<comment type="caution">
    <text evidence="2">The sequence shown here is derived from an EMBL/GenBank/DDBJ whole genome shotgun (WGS) entry which is preliminary data.</text>
</comment>
<protein>
    <submittedName>
        <fullName evidence="2">Uncharacterized protein</fullName>
    </submittedName>
</protein>
<evidence type="ECO:0000313" key="2">
    <source>
        <dbReference type="EMBL" id="MQL70975.1"/>
    </source>
</evidence>
<feature type="compositionally biased region" description="Polar residues" evidence="1">
    <location>
        <begin position="1"/>
        <end position="17"/>
    </location>
</feature>
<evidence type="ECO:0000313" key="3">
    <source>
        <dbReference type="Proteomes" id="UP000652761"/>
    </source>
</evidence>
<name>A0A843TIX4_COLES</name>